<sequence length="162" mass="17662">MSAGIITALISFVPEEPLIIYNASGSAPLGFYYVELGVPAKGDLAVFRPPPTIEILILVHDVLPAPVPLLKQVMASAGDEVCRAKEPIGTISINGKVIAEVLDKDRAGRPLPSWEGCVRLVEGEYFLMQPHPHSFDSRYFGAVLRCDIIGVARPLWTWNPNN</sequence>
<comment type="caution">
    <text evidence="2">The sequence shown here is derived from an EMBL/GenBank/DDBJ whole genome shotgun (WGS) entry which is preliminary data.</text>
</comment>
<dbReference type="Gene3D" id="2.10.109.10">
    <property type="entry name" value="Umud Fragment, subunit A"/>
    <property type="match status" value="1"/>
</dbReference>
<name>A0A1Y2JD80_BRAJP</name>
<dbReference type="Proteomes" id="UP000193335">
    <property type="component" value="Unassembled WGS sequence"/>
</dbReference>
<evidence type="ECO:0000259" key="1">
    <source>
        <dbReference type="Pfam" id="PF10502"/>
    </source>
</evidence>
<proteinExistence type="predicted"/>
<dbReference type="AlphaFoldDB" id="A0A1Y2JD80"/>
<accession>A0A1Y2JD80</accession>
<gene>
    <name evidence="2" type="ORF">BSZ19_43140</name>
</gene>
<dbReference type="GO" id="GO:0006465">
    <property type="term" value="P:signal peptide processing"/>
    <property type="evidence" value="ECO:0007669"/>
    <property type="project" value="InterPro"/>
</dbReference>
<reference evidence="2 3" key="1">
    <citation type="submission" date="2017-03" db="EMBL/GenBank/DDBJ databases">
        <title>Whole genome sequences of fourteen strains of Bradyrhizobium canariense and one strain of Bradyrhizobium japonicum isolated from Lupinus (Papilionoideae: Genisteae) species in Algeria.</title>
        <authorList>
            <person name="Crovadore J."/>
            <person name="Chekireb D."/>
            <person name="Brachmann A."/>
            <person name="Chablais R."/>
            <person name="Cochard B."/>
            <person name="Lefort F."/>
        </authorList>
    </citation>
    <scope>NUCLEOTIDE SEQUENCE [LARGE SCALE GENOMIC DNA]</scope>
    <source>
        <strain evidence="2 3">UBMA197</strain>
    </source>
</reference>
<dbReference type="Pfam" id="PF10502">
    <property type="entry name" value="Peptidase_S26"/>
    <property type="match status" value="1"/>
</dbReference>
<feature type="domain" description="Peptidase S26" evidence="1">
    <location>
        <begin position="36"/>
        <end position="156"/>
    </location>
</feature>
<evidence type="ECO:0000313" key="2">
    <source>
        <dbReference type="EMBL" id="OSJ24055.1"/>
    </source>
</evidence>
<dbReference type="InterPro" id="IPR036286">
    <property type="entry name" value="LexA/Signal_pep-like_sf"/>
</dbReference>
<evidence type="ECO:0000313" key="3">
    <source>
        <dbReference type="Proteomes" id="UP000193335"/>
    </source>
</evidence>
<protein>
    <recommendedName>
        <fullName evidence="1">Peptidase S26 domain-containing protein</fullName>
    </recommendedName>
</protein>
<organism evidence="2 3">
    <name type="scientific">Bradyrhizobium japonicum</name>
    <dbReference type="NCBI Taxonomy" id="375"/>
    <lineage>
        <taxon>Bacteria</taxon>
        <taxon>Pseudomonadati</taxon>
        <taxon>Pseudomonadota</taxon>
        <taxon>Alphaproteobacteria</taxon>
        <taxon>Hyphomicrobiales</taxon>
        <taxon>Nitrobacteraceae</taxon>
        <taxon>Bradyrhizobium</taxon>
    </lineage>
</organism>
<dbReference type="InterPro" id="IPR019533">
    <property type="entry name" value="Peptidase_S26"/>
</dbReference>
<dbReference type="GO" id="GO:0004252">
    <property type="term" value="F:serine-type endopeptidase activity"/>
    <property type="evidence" value="ECO:0007669"/>
    <property type="project" value="InterPro"/>
</dbReference>
<dbReference type="SUPFAM" id="SSF51306">
    <property type="entry name" value="LexA/Signal peptidase"/>
    <property type="match status" value="1"/>
</dbReference>
<dbReference type="EMBL" id="NAFL01000283">
    <property type="protein sequence ID" value="OSJ24055.1"/>
    <property type="molecule type" value="Genomic_DNA"/>
</dbReference>